<reference evidence="2 3" key="1">
    <citation type="journal article" date="2012" name="Genome Biol.">
        <title>Genome and low-iron response of an oceanic diatom adapted to chronic iron limitation.</title>
        <authorList>
            <person name="Lommer M."/>
            <person name="Specht M."/>
            <person name="Roy A.S."/>
            <person name="Kraemer L."/>
            <person name="Andreson R."/>
            <person name="Gutowska M.A."/>
            <person name="Wolf J."/>
            <person name="Bergner S.V."/>
            <person name="Schilhabel M.B."/>
            <person name="Klostermeier U.C."/>
            <person name="Beiko R.G."/>
            <person name="Rosenstiel P."/>
            <person name="Hippler M."/>
            <person name="Laroche J."/>
        </authorList>
    </citation>
    <scope>NUCLEOTIDE SEQUENCE [LARGE SCALE GENOMIC DNA]</scope>
    <source>
        <strain evidence="2 3">CCMP1005</strain>
    </source>
</reference>
<keyword evidence="3" id="KW-1185">Reference proteome</keyword>
<gene>
    <name evidence="2" type="ORF">THAOC_12918</name>
</gene>
<name>K0T6Z4_THAOC</name>
<evidence type="ECO:0000313" key="2">
    <source>
        <dbReference type="EMBL" id="EJK66177.1"/>
    </source>
</evidence>
<evidence type="ECO:0000313" key="3">
    <source>
        <dbReference type="Proteomes" id="UP000266841"/>
    </source>
</evidence>
<dbReference type="EMBL" id="AGNL01015226">
    <property type="protein sequence ID" value="EJK66177.1"/>
    <property type="molecule type" value="Genomic_DNA"/>
</dbReference>
<protein>
    <submittedName>
        <fullName evidence="2">Uncharacterized protein</fullName>
    </submittedName>
</protein>
<dbReference type="AlphaFoldDB" id="K0T6Z4"/>
<evidence type="ECO:0000256" key="1">
    <source>
        <dbReference type="SAM" id="MobiDB-lite"/>
    </source>
</evidence>
<sequence length="186" mass="19770">MQRASSSVSFLVLDGGGVMAEDSKASKSRASAAGAATAAVAAIAESSPRASLRPVSSARPCWSAHALLDLGCGCGIPKPLHRSTPTSAARKSVRRLRDTIAARSKVSATRLKQTQVRLRLCAVLGKVLHITESSATESPSPSQRSHRQYVSSRGSDSHLRHRRCILDVVPGLSRSDPVLSRWEPPK</sequence>
<proteinExistence type="predicted"/>
<comment type="caution">
    <text evidence="2">The sequence shown here is derived from an EMBL/GenBank/DDBJ whole genome shotgun (WGS) entry which is preliminary data.</text>
</comment>
<feature type="region of interest" description="Disordered" evidence="1">
    <location>
        <begin position="133"/>
        <end position="156"/>
    </location>
</feature>
<dbReference type="Proteomes" id="UP000266841">
    <property type="component" value="Unassembled WGS sequence"/>
</dbReference>
<feature type="compositionally biased region" description="Low complexity" evidence="1">
    <location>
        <begin position="133"/>
        <end position="142"/>
    </location>
</feature>
<organism evidence="2 3">
    <name type="scientific">Thalassiosira oceanica</name>
    <name type="common">Marine diatom</name>
    <dbReference type="NCBI Taxonomy" id="159749"/>
    <lineage>
        <taxon>Eukaryota</taxon>
        <taxon>Sar</taxon>
        <taxon>Stramenopiles</taxon>
        <taxon>Ochrophyta</taxon>
        <taxon>Bacillariophyta</taxon>
        <taxon>Coscinodiscophyceae</taxon>
        <taxon>Thalassiosirophycidae</taxon>
        <taxon>Thalassiosirales</taxon>
        <taxon>Thalassiosiraceae</taxon>
        <taxon>Thalassiosira</taxon>
    </lineage>
</organism>
<accession>K0T6Z4</accession>